<dbReference type="Proteomes" id="UP001239111">
    <property type="component" value="Chromosome 2"/>
</dbReference>
<proteinExistence type="predicted"/>
<keyword evidence="2" id="KW-1185">Reference proteome</keyword>
<comment type="caution">
    <text evidence="1">The sequence shown here is derived from an EMBL/GenBank/DDBJ whole genome shotgun (WGS) entry which is preliminary data.</text>
</comment>
<name>A0ACC2P113_9HYME</name>
<organism evidence="1 2">
    <name type="scientific">Eretmocerus hayati</name>
    <dbReference type="NCBI Taxonomy" id="131215"/>
    <lineage>
        <taxon>Eukaryota</taxon>
        <taxon>Metazoa</taxon>
        <taxon>Ecdysozoa</taxon>
        <taxon>Arthropoda</taxon>
        <taxon>Hexapoda</taxon>
        <taxon>Insecta</taxon>
        <taxon>Pterygota</taxon>
        <taxon>Neoptera</taxon>
        <taxon>Endopterygota</taxon>
        <taxon>Hymenoptera</taxon>
        <taxon>Apocrita</taxon>
        <taxon>Proctotrupomorpha</taxon>
        <taxon>Chalcidoidea</taxon>
        <taxon>Aphelinidae</taxon>
        <taxon>Aphelininae</taxon>
        <taxon>Eretmocerus</taxon>
    </lineage>
</organism>
<evidence type="ECO:0000313" key="1">
    <source>
        <dbReference type="EMBL" id="KAJ8676788.1"/>
    </source>
</evidence>
<dbReference type="EMBL" id="CM056742">
    <property type="protein sequence ID" value="KAJ8676788.1"/>
    <property type="molecule type" value="Genomic_DNA"/>
</dbReference>
<reference evidence="1" key="1">
    <citation type="submission" date="2023-04" db="EMBL/GenBank/DDBJ databases">
        <title>A chromosome-level genome assembly of the parasitoid wasp Eretmocerus hayati.</title>
        <authorList>
            <person name="Zhong Y."/>
            <person name="Liu S."/>
            <person name="Liu Y."/>
        </authorList>
    </citation>
    <scope>NUCLEOTIDE SEQUENCE</scope>
    <source>
        <strain evidence="1">ZJU_SS_LIU_2023</strain>
    </source>
</reference>
<accession>A0ACC2P113</accession>
<gene>
    <name evidence="1" type="ORF">QAD02_012575</name>
</gene>
<sequence length="175" mass="19434">MRQRNSRSGIDFESAVKCLRQHLLDLEAYISGTVQISALIDSDEALNSVGSLQRKMHPLQEIRVRLIARVMVLFCPKVKSELNAEGNEGRDNITVDSAILNQDNPSHHFEKTNETIAENDKSQMMTVDESESPSETIDASTLETSEEEDVELYSSDKSESSLSIVPASTVDDMDS</sequence>
<evidence type="ECO:0000313" key="2">
    <source>
        <dbReference type="Proteomes" id="UP001239111"/>
    </source>
</evidence>
<protein>
    <submittedName>
        <fullName evidence="1">Uncharacterized protein</fullName>
    </submittedName>
</protein>